<organism evidence="4 5">
    <name type="scientific">Aerococcus urinae</name>
    <dbReference type="NCBI Taxonomy" id="1376"/>
    <lineage>
        <taxon>Bacteria</taxon>
        <taxon>Bacillati</taxon>
        <taxon>Bacillota</taxon>
        <taxon>Bacilli</taxon>
        <taxon>Lactobacillales</taxon>
        <taxon>Aerococcaceae</taxon>
        <taxon>Aerococcus</taxon>
    </lineage>
</organism>
<sequence length="95" mass="11234">MNKVPKKNRSKFIDDIENLNIDETLENLDKGSPHLNWGYLLIGLIVLFLLVWGVLEIFSPNETEAHFQSQTEQIKELENRVNHLEYRIKQLEDKE</sequence>
<dbReference type="AlphaFoldDB" id="A0A109RED9"/>
<keyword evidence="2" id="KW-0472">Membrane</keyword>
<evidence type="ECO:0000256" key="2">
    <source>
        <dbReference type="SAM" id="Phobius"/>
    </source>
</evidence>
<reference evidence="4 5" key="1">
    <citation type="submission" date="2020-12" db="EMBL/GenBank/DDBJ databases">
        <title>FDA dAtabase for Regulatory Grade micrObial Sequences (FDA-ARGOS): Supporting development and validation of Infectious Disease Dx tests.</title>
        <authorList>
            <person name="Sproer C."/>
            <person name="Gronow S."/>
            <person name="Severitt S."/>
            <person name="Schroder I."/>
            <person name="Tallon L."/>
            <person name="Sadzewicz L."/>
            <person name="Zhao X."/>
            <person name="Boylan J."/>
            <person name="Ott S."/>
            <person name="Bowen H."/>
            <person name="Vavikolanu K."/>
            <person name="Mehta A."/>
            <person name="Aluvathingal J."/>
            <person name="Nadendla S."/>
            <person name="Lowell S."/>
            <person name="Myers T."/>
            <person name="Yan Y."/>
            <person name="Sichtig H."/>
        </authorList>
    </citation>
    <scope>NUCLEOTIDE SEQUENCE [LARGE SCALE GENOMIC DNA]</scope>
    <source>
        <strain evidence="4 5">FDAARGOS_911</strain>
    </source>
</reference>
<reference evidence="3" key="2">
    <citation type="submission" date="2022-09" db="EMBL/GenBank/DDBJ databases">
        <title>Aerococcus urinae taxonomy study.</title>
        <authorList>
            <person name="Christensen J."/>
            <person name="Senneby E."/>
        </authorList>
    </citation>
    <scope>NUCLEOTIDE SEQUENCE</scope>
    <source>
        <strain evidence="3">NLD-066-U95</strain>
    </source>
</reference>
<protein>
    <submittedName>
        <fullName evidence="4">Uncharacterized protein</fullName>
    </submittedName>
</protein>
<name>A0A109RED9_9LACT</name>
<evidence type="ECO:0000256" key="1">
    <source>
        <dbReference type="SAM" id="Coils"/>
    </source>
</evidence>
<dbReference type="GeneID" id="35768001"/>
<dbReference type="EMBL" id="JAOTML010000007">
    <property type="protein sequence ID" value="MCY3053656.1"/>
    <property type="molecule type" value="Genomic_DNA"/>
</dbReference>
<keyword evidence="6" id="KW-1185">Reference proteome</keyword>
<dbReference type="RefSeq" id="WP_013668686.1">
    <property type="nucleotide sequence ID" value="NZ_CAJHLF010000001.1"/>
</dbReference>
<gene>
    <name evidence="4" type="ORF">I6G68_08380</name>
    <name evidence="3" type="ORF">ODY43_06610</name>
</gene>
<feature type="coiled-coil region" evidence="1">
    <location>
        <begin position="67"/>
        <end position="94"/>
    </location>
</feature>
<evidence type="ECO:0000313" key="4">
    <source>
        <dbReference type="EMBL" id="QPS01373.1"/>
    </source>
</evidence>
<dbReference type="Proteomes" id="UP000594771">
    <property type="component" value="Chromosome"/>
</dbReference>
<dbReference type="OrthoDB" id="2136415at2"/>
<accession>A0A109RED9</accession>
<evidence type="ECO:0000313" key="3">
    <source>
        <dbReference type="EMBL" id="MCY3053656.1"/>
    </source>
</evidence>
<dbReference type="KEGG" id="aun:AWM73_01675"/>
<evidence type="ECO:0000313" key="5">
    <source>
        <dbReference type="Proteomes" id="UP000594771"/>
    </source>
</evidence>
<feature type="transmembrane region" description="Helical" evidence="2">
    <location>
        <begin position="37"/>
        <end position="58"/>
    </location>
</feature>
<dbReference type="EMBL" id="CP065662">
    <property type="protein sequence ID" value="QPS01373.1"/>
    <property type="molecule type" value="Genomic_DNA"/>
</dbReference>
<keyword evidence="2" id="KW-0812">Transmembrane</keyword>
<evidence type="ECO:0000313" key="6">
    <source>
        <dbReference type="Proteomes" id="UP001069145"/>
    </source>
</evidence>
<dbReference type="Proteomes" id="UP001069145">
    <property type="component" value="Unassembled WGS sequence"/>
</dbReference>
<keyword evidence="1" id="KW-0175">Coiled coil</keyword>
<keyword evidence="2" id="KW-1133">Transmembrane helix</keyword>
<proteinExistence type="predicted"/>